<dbReference type="Pfam" id="PF20049">
    <property type="entry name" value="DUF6451"/>
    <property type="match status" value="1"/>
</dbReference>
<organism evidence="2 3">
    <name type="scientific">Aedes albopictus</name>
    <name type="common">Asian tiger mosquito</name>
    <name type="synonym">Stegomyia albopicta</name>
    <dbReference type="NCBI Taxonomy" id="7160"/>
    <lineage>
        <taxon>Eukaryota</taxon>
        <taxon>Metazoa</taxon>
        <taxon>Ecdysozoa</taxon>
        <taxon>Arthropoda</taxon>
        <taxon>Hexapoda</taxon>
        <taxon>Insecta</taxon>
        <taxon>Pterygota</taxon>
        <taxon>Neoptera</taxon>
        <taxon>Endopterygota</taxon>
        <taxon>Diptera</taxon>
        <taxon>Nematocera</taxon>
        <taxon>Culicoidea</taxon>
        <taxon>Culicidae</taxon>
        <taxon>Culicinae</taxon>
        <taxon>Aedini</taxon>
        <taxon>Aedes</taxon>
        <taxon>Stegomyia</taxon>
    </lineage>
</organism>
<accession>A0ABM1YI59</accession>
<dbReference type="PANTHER" id="PTHR47027">
    <property type="entry name" value="REVERSE TRANSCRIPTASE DOMAIN-CONTAINING PROTEIN"/>
    <property type="match status" value="1"/>
</dbReference>
<reference evidence="2" key="2">
    <citation type="submission" date="2025-05" db="UniProtKB">
        <authorList>
            <consortium name="EnsemblMetazoa"/>
        </authorList>
    </citation>
    <scope>IDENTIFICATION</scope>
    <source>
        <strain evidence="2">Foshan</strain>
    </source>
</reference>
<evidence type="ECO:0000313" key="2">
    <source>
        <dbReference type="EnsemblMetazoa" id="AALFPA23_009372.P12892"/>
    </source>
</evidence>
<dbReference type="RefSeq" id="XP_062708125.1">
    <property type="nucleotide sequence ID" value="XM_062852141.1"/>
</dbReference>
<dbReference type="InterPro" id="IPR045609">
    <property type="entry name" value="DUF6451"/>
</dbReference>
<dbReference type="Proteomes" id="UP000069940">
    <property type="component" value="Unassembled WGS sequence"/>
</dbReference>
<keyword evidence="3" id="KW-1185">Reference proteome</keyword>
<reference evidence="3" key="1">
    <citation type="journal article" date="2015" name="Proc. Natl. Acad. Sci. U.S.A.">
        <title>Genome sequence of the Asian Tiger mosquito, Aedes albopictus, reveals insights into its biology, genetics, and evolution.</title>
        <authorList>
            <person name="Chen X.G."/>
            <person name="Jiang X."/>
            <person name="Gu J."/>
            <person name="Xu M."/>
            <person name="Wu Y."/>
            <person name="Deng Y."/>
            <person name="Zhang C."/>
            <person name="Bonizzoni M."/>
            <person name="Dermauw W."/>
            <person name="Vontas J."/>
            <person name="Armbruster P."/>
            <person name="Huang X."/>
            <person name="Yang Y."/>
            <person name="Zhang H."/>
            <person name="He W."/>
            <person name="Peng H."/>
            <person name="Liu Y."/>
            <person name="Wu K."/>
            <person name="Chen J."/>
            <person name="Lirakis M."/>
            <person name="Topalis P."/>
            <person name="Van Leeuwen T."/>
            <person name="Hall A.B."/>
            <person name="Jiang X."/>
            <person name="Thorpe C."/>
            <person name="Mueller R.L."/>
            <person name="Sun C."/>
            <person name="Waterhouse R.M."/>
            <person name="Yan G."/>
            <person name="Tu Z.J."/>
            <person name="Fang X."/>
            <person name="James A.A."/>
        </authorList>
    </citation>
    <scope>NUCLEOTIDE SEQUENCE [LARGE SCALE GENOMIC DNA]</scope>
    <source>
        <strain evidence="3">Foshan</strain>
    </source>
</reference>
<dbReference type="EnsemblMetazoa" id="AALFPA23_009372.R12892">
    <property type="protein sequence ID" value="AALFPA23_009372.P12892"/>
    <property type="gene ID" value="AALFPA23_009372"/>
</dbReference>
<dbReference type="PANTHER" id="PTHR47027:SF25">
    <property type="entry name" value="REVERSE TRANSCRIPTASE DOMAIN-CONTAINING PROTEIN"/>
    <property type="match status" value="1"/>
</dbReference>
<evidence type="ECO:0000313" key="3">
    <source>
        <dbReference type="Proteomes" id="UP000069940"/>
    </source>
</evidence>
<feature type="domain" description="DUF6451" evidence="1">
    <location>
        <begin position="110"/>
        <end position="139"/>
    </location>
</feature>
<protein>
    <recommendedName>
        <fullName evidence="1">DUF6451 domain-containing protein</fullName>
    </recommendedName>
</protein>
<evidence type="ECO:0000259" key="1">
    <source>
        <dbReference type="Pfam" id="PF20049"/>
    </source>
</evidence>
<sequence>MFLIVIDVIMVGAIYHVSNRGLLWQSITMKRKHLNDFDLADDVALLNQRCSDTQSKLNDLAERFSVVGLTINASNTKSLDVNTDNPCNLTVAGQAVEKVEGSKIDNRSTSLRNIWRSNQINQCTRIRVFNSNMKSVLLYVSETWCESAETTQKLQVFINRCLRFIIRTWWLHNWISNTELHRRCHQEPMSTEIRERKWSWVGYTLRKGGKRNLQTRAGLKSDRTSQQSQTHELVATWHLQGNQGSR</sequence>
<name>A0ABM1YI59_AEDAL</name>
<dbReference type="GeneID" id="134288178"/>
<proteinExistence type="predicted"/>